<dbReference type="InterPro" id="IPR013783">
    <property type="entry name" value="Ig-like_fold"/>
</dbReference>
<evidence type="ECO:0000313" key="2">
    <source>
        <dbReference type="EMBL" id="PVI01011.1"/>
    </source>
</evidence>
<accession>A0A2V1DSD1</accession>
<evidence type="ECO:0000259" key="1">
    <source>
        <dbReference type="SMART" id="SM01217"/>
    </source>
</evidence>
<dbReference type="EMBL" id="KZ805364">
    <property type="protein sequence ID" value="PVI01011.1"/>
    <property type="molecule type" value="Genomic_DNA"/>
</dbReference>
<name>A0A2V1DSD1_9PLEO</name>
<dbReference type="Gene3D" id="2.60.40.10">
    <property type="entry name" value="Immunoglobulins"/>
    <property type="match status" value="1"/>
</dbReference>
<dbReference type="STRING" id="97972.A0A2V1DSD1"/>
<gene>
    <name evidence="2" type="ORF">DM02DRAFT_654911</name>
</gene>
<dbReference type="InterPro" id="IPR026891">
    <property type="entry name" value="Fn3-like"/>
</dbReference>
<organism evidence="2 3">
    <name type="scientific">Periconia macrospinosa</name>
    <dbReference type="NCBI Taxonomy" id="97972"/>
    <lineage>
        <taxon>Eukaryota</taxon>
        <taxon>Fungi</taxon>
        <taxon>Dikarya</taxon>
        <taxon>Ascomycota</taxon>
        <taxon>Pezizomycotina</taxon>
        <taxon>Dothideomycetes</taxon>
        <taxon>Pleosporomycetidae</taxon>
        <taxon>Pleosporales</taxon>
        <taxon>Massarineae</taxon>
        <taxon>Periconiaceae</taxon>
        <taxon>Periconia</taxon>
    </lineage>
</organism>
<protein>
    <recommendedName>
        <fullName evidence="1">Fibronectin type III-like domain-containing protein</fullName>
    </recommendedName>
</protein>
<keyword evidence="3" id="KW-1185">Reference proteome</keyword>
<feature type="domain" description="Fibronectin type III-like" evidence="1">
    <location>
        <begin position="53"/>
        <end position="119"/>
    </location>
</feature>
<evidence type="ECO:0000313" key="3">
    <source>
        <dbReference type="Proteomes" id="UP000244855"/>
    </source>
</evidence>
<reference evidence="2 3" key="1">
    <citation type="journal article" date="2018" name="Sci. Rep.">
        <title>Comparative genomics provides insights into the lifestyle and reveals functional heterogeneity of dark septate endophytic fungi.</title>
        <authorList>
            <person name="Knapp D.G."/>
            <person name="Nemeth J.B."/>
            <person name="Barry K."/>
            <person name="Hainaut M."/>
            <person name="Henrissat B."/>
            <person name="Johnson J."/>
            <person name="Kuo A."/>
            <person name="Lim J.H.P."/>
            <person name="Lipzen A."/>
            <person name="Nolan M."/>
            <person name="Ohm R.A."/>
            <person name="Tamas L."/>
            <person name="Grigoriev I.V."/>
            <person name="Spatafora J.W."/>
            <person name="Nagy L.G."/>
            <person name="Kovacs G.M."/>
        </authorList>
    </citation>
    <scope>NUCLEOTIDE SEQUENCE [LARGE SCALE GENOMIC DNA]</scope>
    <source>
        <strain evidence="2 3">DSE2036</strain>
    </source>
</reference>
<dbReference type="OrthoDB" id="5230585at2759"/>
<dbReference type="SMART" id="SM01217">
    <property type="entry name" value="Fn3_like"/>
    <property type="match status" value="1"/>
</dbReference>
<dbReference type="AlphaFoldDB" id="A0A2V1DSD1"/>
<proteinExistence type="predicted"/>
<sequence>MPTTLTAHTLVANTTAGPQESQQAELGGLAELWTKLVTAETMVSNTGARTGLAVPQLYLSFPETSVPEGNPLRVLCGFEKISLEPGESKIRLAASFFLSRGGGDVSYAGKFVASIAVQLAQNVSASREHICTAVAECSDVASQSLGDPYSFLKVNKSTFVVTFSPNVPVRQIVVDIIFEDNGPAAMFCGPIKVDGTVYEDDNEISPGHYVSGYKTDPSSPIVWAYKERCI</sequence>
<dbReference type="Pfam" id="PF14310">
    <property type="entry name" value="Fn3-like"/>
    <property type="match status" value="1"/>
</dbReference>
<dbReference type="Proteomes" id="UP000244855">
    <property type="component" value="Unassembled WGS sequence"/>
</dbReference>